<evidence type="ECO:0000313" key="1">
    <source>
        <dbReference type="EMBL" id="JAH29214.1"/>
    </source>
</evidence>
<dbReference type="AlphaFoldDB" id="A0A0E9RJC5"/>
<reference evidence="1" key="2">
    <citation type="journal article" date="2015" name="Fish Shellfish Immunol.">
        <title>Early steps in the European eel (Anguilla anguilla)-Vibrio vulnificus interaction in the gills: Role of the RtxA13 toxin.</title>
        <authorList>
            <person name="Callol A."/>
            <person name="Pajuelo D."/>
            <person name="Ebbesson L."/>
            <person name="Teles M."/>
            <person name="MacKenzie S."/>
            <person name="Amaro C."/>
        </authorList>
    </citation>
    <scope>NUCLEOTIDE SEQUENCE</scope>
</reference>
<name>A0A0E9RJC5_ANGAN</name>
<proteinExistence type="predicted"/>
<dbReference type="EMBL" id="GBXM01079363">
    <property type="protein sequence ID" value="JAH29214.1"/>
    <property type="molecule type" value="Transcribed_RNA"/>
</dbReference>
<protein>
    <submittedName>
        <fullName evidence="1">Uncharacterized protein</fullName>
    </submittedName>
</protein>
<sequence length="35" mass="3877">MSLGADPEVGTDCLFIMPRNDSILTFSSPFLLEFL</sequence>
<organism evidence="1">
    <name type="scientific">Anguilla anguilla</name>
    <name type="common">European freshwater eel</name>
    <name type="synonym">Muraena anguilla</name>
    <dbReference type="NCBI Taxonomy" id="7936"/>
    <lineage>
        <taxon>Eukaryota</taxon>
        <taxon>Metazoa</taxon>
        <taxon>Chordata</taxon>
        <taxon>Craniata</taxon>
        <taxon>Vertebrata</taxon>
        <taxon>Euteleostomi</taxon>
        <taxon>Actinopterygii</taxon>
        <taxon>Neopterygii</taxon>
        <taxon>Teleostei</taxon>
        <taxon>Anguilliformes</taxon>
        <taxon>Anguillidae</taxon>
        <taxon>Anguilla</taxon>
    </lineage>
</organism>
<accession>A0A0E9RJC5</accession>
<reference evidence="1" key="1">
    <citation type="submission" date="2014-11" db="EMBL/GenBank/DDBJ databases">
        <authorList>
            <person name="Amaro Gonzalez C."/>
        </authorList>
    </citation>
    <scope>NUCLEOTIDE SEQUENCE</scope>
</reference>